<keyword evidence="6" id="KW-0808">Transferase</keyword>
<feature type="domain" description="Glycosyltransferase family 18 catalytic" evidence="16">
    <location>
        <begin position="327"/>
        <end position="532"/>
    </location>
</feature>
<dbReference type="UniPathway" id="UPA00378"/>
<sequence length="547" mass="61021">MSALKASYRENSSDSSTSRQRMSVTRDTISSNGYTLLPSPNTSEKSSTSFRRSSTVLSRWIQTVCKRWVILACATCSLLIILVFASKGPVRDNLPAWLKTPPNSDEGIFSILPISASRTPPSWPEKHRPASSHRQGEAPDDMSIALANAVFPLPIFENYVEIPYHTERRKVLTELIHCHLHNICTAAQKSVVLIGAGRFLWAFDDTFDKPASFANGEAILGKSFIWGLEQLEVPYIFVEMGADGSAGMLQSLARIHAILTTSVRAVVLDYLSEPECLAMERCVESKTFASGIPPWKIFVWDGLGGLMEYEKEYRWPWHLVGQPMGVNSTYLGVTVEPDCKGLSFTPMQQRKNTAFIFGKERHYFSSQRAAWNETDYNALEKETGLVLTVGTQPVTEWDDTPLPKVLSNLGTFSRTEFIETLGSARVVIGQGNPTESPTPFEAMCMGTPVVMPYVPVGVPEDFEFDGKREHFWAQHSQLMIEKPPHVYNVRAHDAHALIKAVKDALARPPKGPYIPPALTGNAYVERVREFLDTDWHALHSIAMRTLA</sequence>
<reference evidence="17 18" key="1">
    <citation type="journal article" date="2011" name="J. Gen. Appl. Microbiol.">
        <title>Draft genome sequencing of the enigmatic basidiomycete Mixia osmundae.</title>
        <authorList>
            <person name="Nishida H."/>
            <person name="Nagatsuka Y."/>
            <person name="Sugiyama J."/>
        </authorList>
    </citation>
    <scope>NUCLEOTIDE SEQUENCE [LARGE SCALE GENOMIC DNA]</scope>
    <source>
        <strain evidence="18">CBS 9802 / IAM 14324 / JCM 22182 / KY 12970</strain>
    </source>
</reference>
<feature type="region of interest" description="Disordered" evidence="14">
    <location>
        <begin position="1"/>
        <end position="25"/>
    </location>
</feature>
<evidence type="ECO:0000256" key="3">
    <source>
        <dbReference type="ARBA" id="ARBA00007477"/>
    </source>
</evidence>
<comment type="catalytic activity">
    <reaction evidence="13">
        <text>N(4)-{beta-D-GlcNAc-(1-&gt;2)-[beta-D-GlcNAc-(1-&gt;4)]-alpha-D-Man-(1-&gt;3)-[beta-D-GlcNAc-(1-&gt;2)-alpha-D-Man-(1-&gt;6)]-beta-D-Man-(1-&gt;4)-beta-D-GlcNAc-(1-&gt;4)-beta-D-GlcNAc}-L-asparaginyl-[protein] + UDP-N-acetyl-alpha-D-glucosamine = N(4)-{beta-D-GlcNAc-(1-&gt;2)-[beta-D-GlcNAc-(1-&gt;4)]-alpha-D-Man-(1-&gt;3)-[beta-D-GlcNAc-(1-&gt;2)-[beta-D-GlcNAc-(1-&gt;6)]-alpha-D-Man-(1-&gt;6)]-beta-D-Man-(1-&gt;4)-beta-D-GlcNAc-(1-&gt;4)-beta-D-GlcNAc}-L-asparaginyl-[protein] + UDP + H(+)</text>
        <dbReference type="Rhea" id="RHEA:16921"/>
        <dbReference type="Rhea" id="RHEA-COMP:14374"/>
        <dbReference type="Rhea" id="RHEA-COMP:14377"/>
        <dbReference type="ChEBI" id="CHEBI:15378"/>
        <dbReference type="ChEBI" id="CHEBI:57705"/>
        <dbReference type="ChEBI" id="CHEBI:58223"/>
        <dbReference type="ChEBI" id="CHEBI:139507"/>
        <dbReference type="ChEBI" id="CHEBI:139510"/>
        <dbReference type="EC" id="2.4.1.155"/>
    </reaction>
</comment>
<dbReference type="OMA" id="ENCIENE"/>
<keyword evidence="12" id="KW-0325">Glycoprotein</keyword>
<keyword evidence="18" id="KW-1185">Reference proteome</keyword>
<evidence type="ECO:0000256" key="7">
    <source>
        <dbReference type="ARBA" id="ARBA00022692"/>
    </source>
</evidence>
<dbReference type="InterPro" id="IPR052105">
    <property type="entry name" value="MGAT5_Glycosyltransferase"/>
</dbReference>
<dbReference type="Pfam" id="PF15024">
    <property type="entry name" value="Glyco_transf_18"/>
    <property type="match status" value="1"/>
</dbReference>
<evidence type="ECO:0000256" key="5">
    <source>
        <dbReference type="ARBA" id="ARBA00022676"/>
    </source>
</evidence>
<dbReference type="STRING" id="764103.G7E694"/>
<dbReference type="GO" id="GO:0030144">
    <property type="term" value="F:alpha-1,6-mannosylglycoprotein 6-beta-N-acetylglucosaminyltransferase activity"/>
    <property type="evidence" value="ECO:0007669"/>
    <property type="project" value="UniProtKB-EC"/>
</dbReference>
<comment type="similarity">
    <text evidence="3">Belongs to the glycosyltransferase 18 family.</text>
</comment>
<feature type="region of interest" description="Disordered" evidence="14">
    <location>
        <begin position="118"/>
        <end position="138"/>
    </location>
</feature>
<dbReference type="Proteomes" id="UP000009131">
    <property type="component" value="Unassembled WGS sequence"/>
</dbReference>
<feature type="compositionally biased region" description="Low complexity" evidence="14">
    <location>
        <begin position="13"/>
        <end position="23"/>
    </location>
</feature>
<gene>
    <name evidence="17" type="primary">Mo05040</name>
    <name evidence="17" type="ORF">E5Q_05040</name>
</gene>
<evidence type="ECO:0000313" key="18">
    <source>
        <dbReference type="Proteomes" id="UP000009131"/>
    </source>
</evidence>
<dbReference type="EC" id="2.4.1.155" evidence="4"/>
<dbReference type="eggNOG" id="ENOG502S1N4">
    <property type="taxonomic scope" value="Eukaryota"/>
</dbReference>
<comment type="caution">
    <text evidence="17">The sequence shown here is derived from an EMBL/GenBank/DDBJ whole genome shotgun (WGS) entry which is preliminary data.</text>
</comment>
<evidence type="ECO:0000256" key="12">
    <source>
        <dbReference type="ARBA" id="ARBA00023180"/>
    </source>
</evidence>
<dbReference type="PANTHER" id="PTHR15075:SF2">
    <property type="entry name" value="ALPHA-1,6-MANNOSYLGLYCOPROTEIN 6-BETA-N-ACETYLGLUCOSAMINYLTRANSFERASE"/>
    <property type="match status" value="1"/>
</dbReference>
<dbReference type="AlphaFoldDB" id="G7E694"/>
<proteinExistence type="inferred from homology"/>
<organism evidence="17 18">
    <name type="scientific">Mixia osmundae (strain CBS 9802 / IAM 14324 / JCM 22182 / KY 12970)</name>
    <dbReference type="NCBI Taxonomy" id="764103"/>
    <lineage>
        <taxon>Eukaryota</taxon>
        <taxon>Fungi</taxon>
        <taxon>Dikarya</taxon>
        <taxon>Basidiomycota</taxon>
        <taxon>Pucciniomycotina</taxon>
        <taxon>Mixiomycetes</taxon>
        <taxon>Mixiales</taxon>
        <taxon>Mixiaceae</taxon>
        <taxon>Mixia</taxon>
    </lineage>
</organism>
<reference evidence="17 18" key="2">
    <citation type="journal article" date="2012" name="Open Biol.">
        <title>Characteristics of nucleosomes and linker DNA regions on the genome of the basidiomycete Mixia osmundae revealed by mono- and dinucleosome mapping.</title>
        <authorList>
            <person name="Nishida H."/>
            <person name="Kondo S."/>
            <person name="Matsumoto T."/>
            <person name="Suzuki Y."/>
            <person name="Yoshikawa H."/>
            <person name="Taylor T.D."/>
            <person name="Sugiyama J."/>
        </authorList>
    </citation>
    <scope>NUCLEOTIDE SEQUENCE [LARGE SCALE GENOMIC DNA]</scope>
    <source>
        <strain evidence="18">CBS 9802 / IAM 14324 / JCM 22182 / KY 12970</strain>
    </source>
</reference>
<keyword evidence="5" id="KW-0328">Glycosyltransferase</keyword>
<evidence type="ECO:0000256" key="2">
    <source>
        <dbReference type="ARBA" id="ARBA00004922"/>
    </source>
</evidence>
<evidence type="ECO:0000256" key="4">
    <source>
        <dbReference type="ARBA" id="ARBA00012671"/>
    </source>
</evidence>
<dbReference type="GO" id="GO:0006487">
    <property type="term" value="P:protein N-linked glycosylation"/>
    <property type="evidence" value="ECO:0007669"/>
    <property type="project" value="TreeGrafter"/>
</dbReference>
<evidence type="ECO:0000256" key="14">
    <source>
        <dbReference type="SAM" id="MobiDB-lite"/>
    </source>
</evidence>
<dbReference type="InterPro" id="IPR026116">
    <property type="entry name" value="GT18_cat"/>
</dbReference>
<evidence type="ECO:0000256" key="6">
    <source>
        <dbReference type="ARBA" id="ARBA00022679"/>
    </source>
</evidence>
<comment type="subcellular location">
    <subcellularLocation>
        <location evidence="1">Golgi apparatus membrane</location>
        <topology evidence="1">Single-pass type II membrane protein</topology>
    </subcellularLocation>
</comment>
<evidence type="ECO:0000256" key="11">
    <source>
        <dbReference type="ARBA" id="ARBA00023136"/>
    </source>
</evidence>
<keyword evidence="9 15" id="KW-1133">Transmembrane helix</keyword>
<dbReference type="InParanoid" id="G7E694"/>
<evidence type="ECO:0000256" key="10">
    <source>
        <dbReference type="ARBA" id="ARBA00023034"/>
    </source>
</evidence>
<dbReference type="HOGENOM" id="CLU_033184_0_0_1"/>
<dbReference type="RefSeq" id="XP_014569134.1">
    <property type="nucleotide sequence ID" value="XM_014713648.1"/>
</dbReference>
<keyword evidence="8" id="KW-0735">Signal-anchor</keyword>
<dbReference type="OrthoDB" id="2113294at2759"/>
<evidence type="ECO:0000256" key="1">
    <source>
        <dbReference type="ARBA" id="ARBA00004323"/>
    </source>
</evidence>
<dbReference type="EMBL" id="BABT02000150">
    <property type="protein sequence ID" value="GAA98354.1"/>
    <property type="molecule type" value="Genomic_DNA"/>
</dbReference>
<evidence type="ECO:0000259" key="16">
    <source>
        <dbReference type="Pfam" id="PF15024"/>
    </source>
</evidence>
<evidence type="ECO:0000256" key="15">
    <source>
        <dbReference type="SAM" id="Phobius"/>
    </source>
</evidence>
<dbReference type="PANTHER" id="PTHR15075">
    <property type="entry name" value="ALPHA-MANNOSIDE BETA-1,6-N-ACETYLGLUCOSAMINYLTRANSFERASE"/>
    <property type="match status" value="1"/>
</dbReference>
<evidence type="ECO:0000313" key="17">
    <source>
        <dbReference type="EMBL" id="GAA98354.1"/>
    </source>
</evidence>
<evidence type="ECO:0000256" key="8">
    <source>
        <dbReference type="ARBA" id="ARBA00022968"/>
    </source>
</evidence>
<comment type="pathway">
    <text evidence="2">Protein modification; protein glycosylation.</text>
</comment>
<keyword evidence="7 15" id="KW-0812">Transmembrane</keyword>
<feature type="transmembrane region" description="Helical" evidence="15">
    <location>
        <begin position="68"/>
        <end position="85"/>
    </location>
</feature>
<keyword evidence="11 15" id="KW-0472">Membrane</keyword>
<name>G7E694_MIXOS</name>
<accession>G7E694</accession>
<protein>
    <recommendedName>
        <fullName evidence="4">alpha-1,6-mannosyl-glycoprotein 6-beta-N-acetylglucosaminyltransferase</fullName>
        <ecNumber evidence="4">2.4.1.155</ecNumber>
    </recommendedName>
</protein>
<evidence type="ECO:0000256" key="9">
    <source>
        <dbReference type="ARBA" id="ARBA00022989"/>
    </source>
</evidence>
<dbReference type="GO" id="GO:0000139">
    <property type="term" value="C:Golgi membrane"/>
    <property type="evidence" value="ECO:0007669"/>
    <property type="project" value="UniProtKB-SubCell"/>
</dbReference>
<evidence type="ECO:0000256" key="13">
    <source>
        <dbReference type="ARBA" id="ARBA00048243"/>
    </source>
</evidence>
<keyword evidence="10" id="KW-0333">Golgi apparatus</keyword>